<evidence type="ECO:0000256" key="7">
    <source>
        <dbReference type="RuleBase" id="RU003905"/>
    </source>
</evidence>
<dbReference type="HAMAP" id="MF_01325_B">
    <property type="entry name" value="Ribosomal_uL3_B"/>
    <property type="match status" value="1"/>
</dbReference>
<dbReference type="InterPro" id="IPR019926">
    <property type="entry name" value="Ribosomal_uL3_CS"/>
</dbReference>
<dbReference type="SUPFAM" id="SSF50447">
    <property type="entry name" value="Translation proteins"/>
    <property type="match status" value="1"/>
</dbReference>
<dbReference type="InterPro" id="IPR000597">
    <property type="entry name" value="Ribosomal_uL3"/>
</dbReference>
<organism evidence="9 10">
    <name type="scientific">Coccomyxa subellipsoidea</name>
    <dbReference type="NCBI Taxonomy" id="248742"/>
    <lineage>
        <taxon>Eukaryota</taxon>
        <taxon>Viridiplantae</taxon>
        <taxon>Chlorophyta</taxon>
        <taxon>core chlorophytes</taxon>
        <taxon>Trebouxiophyceae</taxon>
        <taxon>Trebouxiophyceae incertae sedis</taxon>
        <taxon>Coccomyxaceae</taxon>
        <taxon>Coccomyxa</taxon>
    </lineage>
</organism>
<dbReference type="Gene3D" id="3.30.160.810">
    <property type="match status" value="1"/>
</dbReference>
<evidence type="ECO:0000256" key="2">
    <source>
        <dbReference type="ARBA" id="ARBA00022730"/>
    </source>
</evidence>
<feature type="region of interest" description="Disordered" evidence="8">
    <location>
        <begin position="196"/>
        <end position="224"/>
    </location>
</feature>
<evidence type="ECO:0000256" key="5">
    <source>
        <dbReference type="ARBA" id="ARBA00023274"/>
    </source>
</evidence>
<keyword evidence="10" id="KW-1185">Reference proteome</keyword>
<reference evidence="9 10" key="1">
    <citation type="journal article" date="2024" name="Nat. Commun.">
        <title>Phylogenomics reveals the evolutionary origins of lichenization in chlorophyte algae.</title>
        <authorList>
            <person name="Puginier C."/>
            <person name="Libourel C."/>
            <person name="Otte J."/>
            <person name="Skaloud P."/>
            <person name="Haon M."/>
            <person name="Grisel S."/>
            <person name="Petersen M."/>
            <person name="Berrin J.G."/>
            <person name="Delaux P.M."/>
            <person name="Dal Grande F."/>
            <person name="Keller J."/>
        </authorList>
    </citation>
    <scope>NUCLEOTIDE SEQUENCE [LARGE SCALE GENOMIC DNA]</scope>
    <source>
        <strain evidence="9 10">SAG 216-7</strain>
    </source>
</reference>
<evidence type="ECO:0000313" key="10">
    <source>
        <dbReference type="Proteomes" id="UP001491310"/>
    </source>
</evidence>
<evidence type="ECO:0000256" key="3">
    <source>
        <dbReference type="ARBA" id="ARBA00022884"/>
    </source>
</evidence>
<keyword evidence="3" id="KW-0694">RNA-binding</keyword>
<dbReference type="Proteomes" id="UP001491310">
    <property type="component" value="Unassembled WGS sequence"/>
</dbReference>
<dbReference type="PANTHER" id="PTHR11229">
    <property type="entry name" value="50S RIBOSOMAL PROTEIN L3"/>
    <property type="match status" value="1"/>
</dbReference>
<dbReference type="InterPro" id="IPR019927">
    <property type="entry name" value="Ribosomal_uL3_bac/org-type"/>
</dbReference>
<dbReference type="Gene3D" id="2.40.30.10">
    <property type="entry name" value="Translation factors"/>
    <property type="match status" value="1"/>
</dbReference>
<evidence type="ECO:0000313" key="9">
    <source>
        <dbReference type="EMBL" id="KAK9908830.1"/>
    </source>
</evidence>
<feature type="compositionally biased region" description="Basic residues" evidence="8">
    <location>
        <begin position="196"/>
        <end position="210"/>
    </location>
</feature>
<dbReference type="Pfam" id="PF00297">
    <property type="entry name" value="Ribosomal_L3"/>
    <property type="match status" value="1"/>
</dbReference>
<protein>
    <recommendedName>
        <fullName evidence="6">Large ribosomal subunit protein uL3c</fullName>
    </recommendedName>
</protein>
<proteinExistence type="inferred from homology"/>
<comment type="similarity">
    <text evidence="1 7">Belongs to the universal ribosomal protein uL3 family.</text>
</comment>
<dbReference type="PANTHER" id="PTHR11229:SF16">
    <property type="entry name" value="LARGE RIBOSOMAL SUBUNIT PROTEIN UL3C"/>
    <property type="match status" value="1"/>
</dbReference>
<dbReference type="InterPro" id="IPR009000">
    <property type="entry name" value="Transl_B-barrel_sf"/>
</dbReference>
<evidence type="ECO:0000256" key="8">
    <source>
        <dbReference type="SAM" id="MobiDB-lite"/>
    </source>
</evidence>
<dbReference type="NCBIfam" id="TIGR03625">
    <property type="entry name" value="L3_bact"/>
    <property type="match status" value="1"/>
</dbReference>
<evidence type="ECO:0000256" key="6">
    <source>
        <dbReference type="ARBA" id="ARBA00035213"/>
    </source>
</evidence>
<keyword evidence="5 7" id="KW-0687">Ribonucleoprotein</keyword>
<gene>
    <name evidence="9" type="ORF">WJX75_003444</name>
</gene>
<keyword evidence="2" id="KW-0699">rRNA-binding</keyword>
<name>A0ABR2YPV4_9CHLO</name>
<comment type="caution">
    <text evidence="9">The sequence shown here is derived from an EMBL/GenBank/DDBJ whole genome shotgun (WGS) entry which is preliminary data.</text>
</comment>
<evidence type="ECO:0000256" key="1">
    <source>
        <dbReference type="ARBA" id="ARBA00006540"/>
    </source>
</evidence>
<accession>A0ABR2YPV4</accession>
<dbReference type="EMBL" id="JALJOT010000007">
    <property type="protein sequence ID" value="KAK9908830.1"/>
    <property type="molecule type" value="Genomic_DNA"/>
</dbReference>
<sequence>MIEKGSTSLHIGNDAVTMAGRLSSTLAGQLQGLCNGCPQLAPPARVSVGARQRRAQLSIEARAHAAGMGVWATKAGMTQIFTPEGLCLPATVLALEEGNIVTQVKTEATDGYSAVQVGYRVVKEKKISKPELNHLKKSGAPAMKNLKEYRLKSVEGYEPGQQLNVEEIFKIGDKVDVAGTTNGKGFQGAIKRWNHHRGSMTHGSKSKRQHGSIGSSATPSRVFPGLKMAGQMGNERKTIKALEVLLIDVEKGALVVKGSVPGKPGTVLEITPNKIVGTNC</sequence>
<dbReference type="PROSITE" id="PS00474">
    <property type="entry name" value="RIBOSOMAL_L3"/>
    <property type="match status" value="1"/>
</dbReference>
<keyword evidence="4 7" id="KW-0689">Ribosomal protein</keyword>
<evidence type="ECO:0000256" key="4">
    <source>
        <dbReference type="ARBA" id="ARBA00022980"/>
    </source>
</evidence>